<organism evidence="9 10">
    <name type="scientific">Iodobacter fluviatilis</name>
    <dbReference type="NCBI Taxonomy" id="537"/>
    <lineage>
        <taxon>Bacteria</taxon>
        <taxon>Pseudomonadati</taxon>
        <taxon>Pseudomonadota</taxon>
        <taxon>Betaproteobacteria</taxon>
        <taxon>Neisseriales</taxon>
        <taxon>Chitinibacteraceae</taxon>
        <taxon>Iodobacter</taxon>
    </lineage>
</organism>
<evidence type="ECO:0000313" key="10">
    <source>
        <dbReference type="Proteomes" id="UP000515917"/>
    </source>
</evidence>
<dbReference type="RefSeq" id="WP_130108046.1">
    <property type="nucleotide sequence ID" value="NZ_CP025781.1"/>
</dbReference>
<comment type="similarity">
    <text evidence="5">Belongs to the helicase family. DinG subfamily.</text>
</comment>
<dbReference type="InterPro" id="IPR014001">
    <property type="entry name" value="Helicase_ATP-bd"/>
</dbReference>
<evidence type="ECO:0000256" key="7">
    <source>
        <dbReference type="ARBA" id="ARBA00048954"/>
    </source>
</evidence>
<dbReference type="KEGG" id="ifl:C1H71_19760"/>
<evidence type="ECO:0000313" key="9">
    <source>
        <dbReference type="EMBL" id="QBC45541.1"/>
    </source>
</evidence>
<dbReference type="PANTHER" id="PTHR11472:SF34">
    <property type="entry name" value="REGULATOR OF TELOMERE ELONGATION HELICASE 1"/>
    <property type="match status" value="1"/>
</dbReference>
<dbReference type="EC" id="5.6.2.3" evidence="6"/>
<keyword evidence="2" id="KW-0547">Nucleotide-binding</keyword>
<dbReference type="EMBL" id="CP025781">
    <property type="protein sequence ID" value="QBC45541.1"/>
    <property type="molecule type" value="Genomic_DNA"/>
</dbReference>
<evidence type="ECO:0000256" key="3">
    <source>
        <dbReference type="ARBA" id="ARBA00022801"/>
    </source>
</evidence>
<keyword evidence="9" id="KW-0347">Helicase</keyword>
<dbReference type="Pfam" id="PF00270">
    <property type="entry name" value="DEAD"/>
    <property type="match status" value="1"/>
</dbReference>
<comment type="catalytic activity">
    <reaction evidence="7">
        <text>ATP + H2O = ADP + phosphate + H(+)</text>
        <dbReference type="Rhea" id="RHEA:13065"/>
        <dbReference type="ChEBI" id="CHEBI:15377"/>
        <dbReference type="ChEBI" id="CHEBI:15378"/>
        <dbReference type="ChEBI" id="CHEBI:30616"/>
        <dbReference type="ChEBI" id="CHEBI:43474"/>
        <dbReference type="ChEBI" id="CHEBI:456216"/>
        <dbReference type="EC" id="5.6.2.3"/>
    </reaction>
</comment>
<dbReference type="Proteomes" id="UP000515917">
    <property type="component" value="Chromosome"/>
</dbReference>
<dbReference type="GO" id="GO:0043139">
    <property type="term" value="F:5'-3' DNA helicase activity"/>
    <property type="evidence" value="ECO:0007669"/>
    <property type="project" value="UniProtKB-EC"/>
</dbReference>
<dbReference type="Gene3D" id="3.40.50.300">
    <property type="entry name" value="P-loop containing nucleotide triphosphate hydrolases"/>
    <property type="match status" value="2"/>
</dbReference>
<dbReference type="InterPro" id="IPR045028">
    <property type="entry name" value="DinG/Rad3-like"/>
</dbReference>
<keyword evidence="3" id="KW-0378">Hydrolase</keyword>
<dbReference type="SMART" id="SM00487">
    <property type="entry name" value="DEXDc"/>
    <property type="match status" value="1"/>
</dbReference>
<evidence type="ECO:0000256" key="4">
    <source>
        <dbReference type="ARBA" id="ARBA00022840"/>
    </source>
</evidence>
<dbReference type="AlphaFoldDB" id="A0A7G3GDV8"/>
<protein>
    <recommendedName>
        <fullName evidence="6">DNA 5'-3' helicase</fullName>
        <ecNumber evidence="6">5.6.2.3</ecNumber>
    </recommendedName>
</protein>
<evidence type="ECO:0000256" key="6">
    <source>
        <dbReference type="ARBA" id="ARBA00044969"/>
    </source>
</evidence>
<gene>
    <name evidence="9" type="ORF">C1H71_19760</name>
</gene>
<dbReference type="GO" id="GO:0005524">
    <property type="term" value="F:ATP binding"/>
    <property type="evidence" value="ECO:0007669"/>
    <property type="project" value="UniProtKB-KW"/>
</dbReference>
<name>A0A7G3GDV8_9NEIS</name>
<comment type="cofactor">
    <cofactor evidence="1">
        <name>[4Fe-4S] cluster</name>
        <dbReference type="ChEBI" id="CHEBI:49883"/>
    </cofactor>
</comment>
<dbReference type="InterPro" id="IPR006555">
    <property type="entry name" value="ATP-dep_Helicase_C"/>
</dbReference>
<evidence type="ECO:0000259" key="8">
    <source>
        <dbReference type="PROSITE" id="PS51193"/>
    </source>
</evidence>
<dbReference type="Pfam" id="PF13307">
    <property type="entry name" value="Helicase_C_2"/>
    <property type="match status" value="1"/>
</dbReference>
<dbReference type="GO" id="GO:0003676">
    <property type="term" value="F:nucleic acid binding"/>
    <property type="evidence" value="ECO:0007669"/>
    <property type="project" value="InterPro"/>
</dbReference>
<evidence type="ECO:0000256" key="2">
    <source>
        <dbReference type="ARBA" id="ARBA00022741"/>
    </source>
</evidence>
<dbReference type="InterPro" id="IPR027417">
    <property type="entry name" value="P-loop_NTPase"/>
</dbReference>
<evidence type="ECO:0000256" key="1">
    <source>
        <dbReference type="ARBA" id="ARBA00001966"/>
    </source>
</evidence>
<feature type="domain" description="Helicase ATP-binding" evidence="8">
    <location>
        <begin position="12"/>
        <end position="280"/>
    </location>
</feature>
<evidence type="ECO:0000256" key="5">
    <source>
        <dbReference type="ARBA" id="ARBA00038058"/>
    </source>
</evidence>
<reference evidence="9 10" key="1">
    <citation type="submission" date="2018-01" db="EMBL/GenBank/DDBJ databases">
        <title>Genome sequence of Iodobacter sp. strain PCH194 isolated from Indian Trans-Himalaya.</title>
        <authorList>
            <person name="Kumar V."/>
            <person name="Thakur V."/>
            <person name="Kumar S."/>
            <person name="Singh D."/>
        </authorList>
    </citation>
    <scope>NUCLEOTIDE SEQUENCE [LARGE SCALE GENOMIC DNA]</scope>
    <source>
        <strain evidence="9 10">PCH194</strain>
    </source>
</reference>
<dbReference type="InterPro" id="IPR014013">
    <property type="entry name" value="Helic_SF1/SF2_ATP-bd_DinG/Rad3"/>
</dbReference>
<sequence>MSLDAVFADDGPFADAFPGYKLRTQQLEMAQAVETAIKNQGQLIAEAGTGTGKTFAYLVPALLSGGKVIVSTGTKTLQDQLFARDIPTVRKVLQVPVTIALLKGRSNYVCHYHLARTEQEGRFMRKEDIADLVKVQRYIKTAISGDKAACPGVAENAPIWGHVTSTRDNCLGQECPSHKDCFVLKARKDAQEADVVVVNHHLFFADVWLKDEGAGELLPACNTVIFDEAHQLPEVASLFFGETLTSGQLVDLARDSRAEALVAAKDFILLPAAAEALEKAVKDLRLVFKSDATRAPLHQLQQQNPEFMPALEFVAEKLSILCDLLGKQSERAEGLENCQIRALESVATLKRWMGGDDEESVHWVDVLQHGLILHATPLNIAQLFQKQLKSHPRAWVFASATLAVNGHFNHFKHELGIWDAVEATWESPFDYKQQAVLYVPQDMPEANAPDFTKQVMEKAWPLLLTTQGHAFLLFTSLRAMREAHEIVQEKLKAAGLDWPVFLQGQGSRTELLDKFRLAPNAILVASQTFWEGIDVKGEQLSLVVIDKLPFSPPDDPVLSARIEQINKSGRSAFMDYQVPHAAITLKQGAGRLIRDETDIGILMIADKRLVEKQYGKMIWKSLPPMFRSRELATVQRFFEVKRQNGSQEGAVELCSSEKSASGA</sequence>
<keyword evidence="4" id="KW-0067">ATP-binding</keyword>
<dbReference type="InterPro" id="IPR011545">
    <property type="entry name" value="DEAD/DEAH_box_helicase_dom"/>
</dbReference>
<accession>A0A7G3GDV8</accession>
<dbReference type="SMART" id="SM00491">
    <property type="entry name" value="HELICc2"/>
    <property type="match status" value="1"/>
</dbReference>
<proteinExistence type="inferred from homology"/>
<dbReference type="PROSITE" id="PS51193">
    <property type="entry name" value="HELICASE_ATP_BIND_2"/>
    <property type="match status" value="1"/>
</dbReference>
<keyword evidence="10" id="KW-1185">Reference proteome</keyword>
<dbReference type="PANTHER" id="PTHR11472">
    <property type="entry name" value="DNA REPAIR DEAD HELICASE RAD3/XP-D SUBFAMILY MEMBER"/>
    <property type="match status" value="1"/>
</dbReference>
<dbReference type="SUPFAM" id="SSF52540">
    <property type="entry name" value="P-loop containing nucleoside triphosphate hydrolases"/>
    <property type="match status" value="2"/>
</dbReference>
<dbReference type="GO" id="GO:0016818">
    <property type="term" value="F:hydrolase activity, acting on acid anhydrides, in phosphorus-containing anhydrides"/>
    <property type="evidence" value="ECO:0007669"/>
    <property type="project" value="InterPro"/>
</dbReference>
<dbReference type="GO" id="GO:0006281">
    <property type="term" value="P:DNA repair"/>
    <property type="evidence" value="ECO:0007669"/>
    <property type="project" value="TreeGrafter"/>
</dbReference>